<dbReference type="Proteomes" id="UP000244896">
    <property type="component" value="Chromosome"/>
</dbReference>
<dbReference type="PANTHER" id="PTHR43616">
    <property type="entry name" value="GLYCEROL DEHYDROGENASE"/>
    <property type="match status" value="1"/>
</dbReference>
<dbReference type="PANTHER" id="PTHR43616:SF5">
    <property type="entry name" value="GLYCEROL DEHYDROGENASE 1"/>
    <property type="match status" value="1"/>
</dbReference>
<dbReference type="SUPFAM" id="SSF56796">
    <property type="entry name" value="Dehydroquinate synthase-like"/>
    <property type="match status" value="1"/>
</dbReference>
<keyword evidence="4" id="KW-0521">NADP</keyword>
<evidence type="ECO:0000256" key="6">
    <source>
        <dbReference type="ARBA" id="ARBA00023027"/>
    </source>
</evidence>
<evidence type="ECO:0000313" key="11">
    <source>
        <dbReference type="Proteomes" id="UP000244896"/>
    </source>
</evidence>
<dbReference type="InterPro" id="IPR016205">
    <property type="entry name" value="Glycerol_DH"/>
</dbReference>
<keyword evidence="11" id="KW-1185">Reference proteome</keyword>
<keyword evidence="1" id="KW-0963">Cytoplasm</keyword>
<keyword evidence="5" id="KW-0560">Oxidoreductase</keyword>
<dbReference type="GO" id="GO:0046872">
    <property type="term" value="F:metal ion binding"/>
    <property type="evidence" value="ECO:0007669"/>
    <property type="project" value="UniProtKB-KW"/>
</dbReference>
<keyword evidence="8" id="KW-0594">Phospholipid biosynthesis</keyword>
<keyword evidence="2" id="KW-0444">Lipid biosynthesis</keyword>
<dbReference type="InterPro" id="IPR032837">
    <property type="entry name" value="G1PDH"/>
</dbReference>
<evidence type="ECO:0000256" key="2">
    <source>
        <dbReference type="ARBA" id="ARBA00022516"/>
    </source>
</evidence>
<dbReference type="AlphaFoldDB" id="A0A2U8E6V7"/>
<dbReference type="Gene3D" id="1.20.1090.10">
    <property type="entry name" value="Dehydroquinate synthase-like - alpha domain"/>
    <property type="match status" value="1"/>
</dbReference>
<evidence type="ECO:0000256" key="1">
    <source>
        <dbReference type="ARBA" id="ARBA00022490"/>
    </source>
</evidence>
<reference evidence="10 11" key="1">
    <citation type="journal article" date="2018" name="Syst. Appl. Microbiol.">
        <title>Ereboglobus luteus gen. nov. sp. nov. from cockroach guts, and new insights into the oxygen relationship of the genera Opitutus and Didymococcus (Verrucomicrobia: Opitutaceae).</title>
        <authorList>
            <person name="Tegtmeier D."/>
            <person name="Belitz A."/>
            <person name="Radek R."/>
            <person name="Heimerl T."/>
            <person name="Brune A."/>
        </authorList>
    </citation>
    <scope>NUCLEOTIDE SEQUENCE [LARGE SCALE GENOMIC DNA]</scope>
    <source>
        <strain evidence="10 11">Ho45</strain>
    </source>
</reference>
<keyword evidence="3" id="KW-0479">Metal-binding</keyword>
<dbReference type="GO" id="GO:0008654">
    <property type="term" value="P:phospholipid biosynthetic process"/>
    <property type="evidence" value="ECO:0007669"/>
    <property type="project" value="UniProtKB-KW"/>
</dbReference>
<keyword evidence="9" id="KW-1208">Phospholipid metabolism</keyword>
<evidence type="ECO:0000256" key="9">
    <source>
        <dbReference type="ARBA" id="ARBA00023264"/>
    </source>
</evidence>
<protein>
    <submittedName>
        <fullName evidence="10">3-dehydroquinate synthase</fullName>
    </submittedName>
</protein>
<dbReference type="CDD" id="cd08175">
    <property type="entry name" value="G1PDH"/>
    <property type="match status" value="1"/>
</dbReference>
<evidence type="ECO:0000256" key="7">
    <source>
        <dbReference type="ARBA" id="ARBA00023098"/>
    </source>
</evidence>
<evidence type="ECO:0000313" key="10">
    <source>
        <dbReference type="EMBL" id="AWI10560.1"/>
    </source>
</evidence>
<accession>A0A2U8E6V7</accession>
<name>A0A2U8E6V7_9BACT</name>
<dbReference type="OrthoDB" id="9763580at2"/>
<dbReference type="GO" id="GO:0016614">
    <property type="term" value="F:oxidoreductase activity, acting on CH-OH group of donors"/>
    <property type="evidence" value="ECO:0007669"/>
    <property type="project" value="InterPro"/>
</dbReference>
<dbReference type="KEGG" id="elut:CKA38_06640"/>
<evidence type="ECO:0000256" key="3">
    <source>
        <dbReference type="ARBA" id="ARBA00022723"/>
    </source>
</evidence>
<dbReference type="EMBL" id="CP023004">
    <property type="protein sequence ID" value="AWI10560.1"/>
    <property type="molecule type" value="Genomic_DNA"/>
</dbReference>
<dbReference type="Pfam" id="PF13685">
    <property type="entry name" value="Fe-ADH_2"/>
    <property type="match status" value="1"/>
</dbReference>
<proteinExistence type="predicted"/>
<keyword evidence="6" id="KW-0520">NAD</keyword>
<gene>
    <name evidence="10" type="ORF">CKA38_06640</name>
</gene>
<dbReference type="Gene3D" id="3.40.50.1970">
    <property type="match status" value="1"/>
</dbReference>
<organism evidence="10 11">
    <name type="scientific">Ereboglobus luteus</name>
    <dbReference type="NCBI Taxonomy" id="1796921"/>
    <lineage>
        <taxon>Bacteria</taxon>
        <taxon>Pseudomonadati</taxon>
        <taxon>Verrucomicrobiota</taxon>
        <taxon>Opitutia</taxon>
        <taxon>Opitutales</taxon>
        <taxon>Opitutaceae</taxon>
        <taxon>Ereboglobus</taxon>
    </lineage>
</organism>
<evidence type="ECO:0000256" key="5">
    <source>
        <dbReference type="ARBA" id="ARBA00023002"/>
    </source>
</evidence>
<keyword evidence="7" id="KW-0443">Lipid metabolism</keyword>
<evidence type="ECO:0000256" key="8">
    <source>
        <dbReference type="ARBA" id="ARBA00023209"/>
    </source>
</evidence>
<evidence type="ECO:0000256" key="4">
    <source>
        <dbReference type="ARBA" id="ARBA00022857"/>
    </source>
</evidence>
<sequence>MTRLSPQEALAAASETKALVLEPGCLGKVAQVFKQQFPGRKAVVIADQNTMAVAGNAVRDALAADGVTVLEPFIFTDPGLYAEYKYVEQLIASFKTHDAIPVAVGSGTINDLTKRASHETGRQYVCVGTAASMDGYTAFGASITYENAKQTLVCPAPQAVLADIDIIKKAPPEMTASGYADLLAKVPAGADWILADALGEEPIETKAWTIVQGGLRDALADPAAARAGDGAAINALTEGLILGGFAMQWAKSSRPASGAEHQFSHLWDMEHHTHNGAAPSHGFKVGIGTLAITSLYEQLLRMDASALDIDAICAAWPDAKTVETNTAALFATADFKETAVRETMTKYVDAAALRKQLELLKTEWPAICAKLRRQLIPFADIKQRLQSVGAPFEPEQIGITRQRLRETFTKAYHIRRRFTVLDVAVRTGWLAPALDALFGPGGTWESK</sequence>